<keyword evidence="1" id="KW-0408">Iron</keyword>
<dbReference type="SUPFAM" id="SSF81442">
    <property type="entry name" value="Cytochrome c oxidase subunit I-like"/>
    <property type="match status" value="1"/>
</dbReference>
<keyword evidence="1" id="KW-0679">Respiratory chain</keyword>
<name>A0A3Q7IH99_SOLLC</name>
<dbReference type="InParanoid" id="A0A3Q7IH99"/>
<dbReference type="PANTHER" id="PTHR10422:SF18">
    <property type="entry name" value="CYTOCHROME C OXIDASE SUBUNIT 1"/>
    <property type="match status" value="1"/>
</dbReference>
<evidence type="ECO:0000313" key="3">
    <source>
        <dbReference type="EnsemblPlants" id="Solyc08g029290.1.1.1"/>
    </source>
</evidence>
<comment type="subcellular location">
    <subcellularLocation>
        <location evidence="1">Mitochondrion inner membrane</location>
        <topology evidence="1">Multi-pass membrane protein</topology>
    </subcellularLocation>
</comment>
<dbReference type="EnsemblPlants" id="Solyc08g029290.1.1">
    <property type="protein sequence ID" value="Solyc08g029290.1.1.1"/>
    <property type="gene ID" value="Solyc08g029290.1"/>
</dbReference>
<keyword evidence="1" id="KW-0813">Transport</keyword>
<dbReference type="PRINTS" id="PR01165">
    <property type="entry name" value="CYCOXIDASEI"/>
</dbReference>
<comment type="function">
    <text evidence="1">Component of the cytochrome c oxidase, the last enzyme in the mitochondrial electron transport chain which drives oxidative phosphorylation. The respiratory chain contains 3 multisubunit complexes succinate dehydrogenase (complex II, CII), ubiquinol-cytochrome c oxidoreductase (cytochrome b-c1 complex, complex III, CIII) and cytochrome c oxidase (complex IV, CIV), that cooperate to transfer electrons derived from NADH and succinate to molecular oxygen, creating an electrochemical gradient over the inner membrane that drives transmembrane transport and the ATP synthase. Cytochrome c oxidase is the component of the respiratory chain that catalyzes the reduction of oxygen to water. Electrons originating from reduced cytochrome c in the intermembrane space (IMS) are transferred via the dinuclear copper A center (CU(A)) of subunit 2 and heme A of subunit 1 to the active site in subunit 1, a binuclear center (BNC) formed by heme A3 and copper B (CU(B)). The BNC reduces molecular oxygen to 2 water molecules using 4 electrons from cytochrome c in the IMS and 4 protons from the mitochondrial matrix.</text>
</comment>
<dbReference type="PaxDb" id="4081-Solyc08g029290.1.1"/>
<keyword evidence="1" id="KW-0812">Transmembrane</keyword>
<dbReference type="STRING" id="4081.A0A3Q7IH99"/>
<dbReference type="PANTHER" id="PTHR10422">
    <property type="entry name" value="CYTOCHROME C OXIDASE SUBUNIT 1"/>
    <property type="match status" value="1"/>
</dbReference>
<comment type="pathway">
    <text evidence="1">Energy metabolism; oxidative phosphorylation.</text>
</comment>
<dbReference type="PROSITE" id="PS50855">
    <property type="entry name" value="COX1"/>
    <property type="match status" value="1"/>
</dbReference>
<dbReference type="GO" id="GO:0020037">
    <property type="term" value="F:heme binding"/>
    <property type="evidence" value="ECO:0007669"/>
    <property type="project" value="InterPro"/>
</dbReference>
<evidence type="ECO:0000256" key="1">
    <source>
        <dbReference type="RuleBase" id="RU000369"/>
    </source>
</evidence>
<keyword evidence="1" id="KW-0479">Metal-binding</keyword>
<keyword evidence="4" id="KW-1185">Reference proteome</keyword>
<dbReference type="Gramene" id="Solyc08g029290.1.1">
    <property type="protein sequence ID" value="Solyc08g029290.1.1.1"/>
    <property type="gene ID" value="Solyc08g029290.1"/>
</dbReference>
<keyword evidence="1" id="KW-0349">Heme</keyword>
<dbReference type="GO" id="GO:0004129">
    <property type="term" value="F:cytochrome-c oxidase activity"/>
    <property type="evidence" value="ECO:0007669"/>
    <property type="project" value="UniProtKB-EC"/>
</dbReference>
<reference evidence="3" key="2">
    <citation type="submission" date="2019-01" db="UniProtKB">
        <authorList>
            <consortium name="EnsemblPlants"/>
        </authorList>
    </citation>
    <scope>IDENTIFICATION</scope>
    <source>
        <strain evidence="3">cv. Heinz 1706</strain>
    </source>
</reference>
<dbReference type="InterPro" id="IPR023616">
    <property type="entry name" value="Cyt_c_oxase-like_su1_dom"/>
</dbReference>
<dbReference type="GO" id="GO:0005743">
    <property type="term" value="C:mitochondrial inner membrane"/>
    <property type="evidence" value="ECO:0007669"/>
    <property type="project" value="UniProtKB-SubCell"/>
</dbReference>
<comment type="similarity">
    <text evidence="1">Belongs to the heme-copper respiratory oxidase family.</text>
</comment>
<reference evidence="3" key="1">
    <citation type="journal article" date="2012" name="Nature">
        <title>The tomato genome sequence provides insights into fleshy fruit evolution.</title>
        <authorList>
            <consortium name="Tomato Genome Consortium"/>
        </authorList>
    </citation>
    <scope>NUCLEOTIDE SEQUENCE [LARGE SCALE GENOMIC DNA]</scope>
    <source>
        <strain evidence="3">cv. Heinz 1706</strain>
    </source>
</reference>
<dbReference type="Pfam" id="PF00115">
    <property type="entry name" value="COX1"/>
    <property type="match status" value="1"/>
</dbReference>
<protein>
    <recommendedName>
        <fullName evidence="1">Cytochrome c oxidase subunit 1</fullName>
        <ecNumber evidence="1">7.1.1.9</ecNumber>
    </recommendedName>
</protein>
<proteinExistence type="inferred from homology"/>
<dbReference type="AlphaFoldDB" id="A0A3Q7IH99"/>
<dbReference type="Gene3D" id="1.20.210.10">
    <property type="entry name" value="Cytochrome c oxidase-like, subunit I domain"/>
    <property type="match status" value="1"/>
</dbReference>
<dbReference type="GO" id="GO:0006119">
    <property type="term" value="P:oxidative phosphorylation"/>
    <property type="evidence" value="ECO:0007669"/>
    <property type="project" value="UniProtKB-UniPathway"/>
</dbReference>
<sequence length="76" mass="8392">MVKSAMIGGSCNWYVPIVIGAPDMAFPRLNNISFWFLPPGLLHLIRSDLVELGSNTWWTVYLPLSGITSQSRGAIN</sequence>
<organism evidence="3">
    <name type="scientific">Solanum lycopersicum</name>
    <name type="common">Tomato</name>
    <name type="synonym">Lycopersicon esculentum</name>
    <dbReference type="NCBI Taxonomy" id="4081"/>
    <lineage>
        <taxon>Eukaryota</taxon>
        <taxon>Viridiplantae</taxon>
        <taxon>Streptophyta</taxon>
        <taxon>Embryophyta</taxon>
        <taxon>Tracheophyta</taxon>
        <taxon>Spermatophyta</taxon>
        <taxon>Magnoliopsida</taxon>
        <taxon>eudicotyledons</taxon>
        <taxon>Gunneridae</taxon>
        <taxon>Pentapetalae</taxon>
        <taxon>asterids</taxon>
        <taxon>lamiids</taxon>
        <taxon>Solanales</taxon>
        <taxon>Solanaceae</taxon>
        <taxon>Solanoideae</taxon>
        <taxon>Solaneae</taxon>
        <taxon>Solanum</taxon>
        <taxon>Solanum subgen. Lycopersicon</taxon>
    </lineage>
</organism>
<accession>A0A3Q7IH99</accession>
<keyword evidence="1" id="KW-0186">Copper</keyword>
<dbReference type="UniPathway" id="UPA00705"/>
<dbReference type="SMR" id="A0A3Q7IH99"/>
<keyword evidence="1" id="KW-0249">Electron transport</keyword>
<feature type="domain" description="Cytochrome oxidase subunit I profile" evidence="2">
    <location>
        <begin position="1"/>
        <end position="76"/>
    </location>
</feature>
<dbReference type="InterPro" id="IPR000883">
    <property type="entry name" value="Cyt_C_Oxase_1"/>
</dbReference>
<dbReference type="InterPro" id="IPR036927">
    <property type="entry name" value="Cyt_c_oxase-like_su1_sf"/>
</dbReference>
<keyword evidence="1" id="KW-0496">Mitochondrion</keyword>
<dbReference type="GO" id="GO:0046872">
    <property type="term" value="F:metal ion binding"/>
    <property type="evidence" value="ECO:0007669"/>
    <property type="project" value="UniProtKB-KW"/>
</dbReference>
<keyword evidence="1" id="KW-0472">Membrane</keyword>
<evidence type="ECO:0000313" key="4">
    <source>
        <dbReference type="Proteomes" id="UP000004994"/>
    </source>
</evidence>
<evidence type="ECO:0000259" key="2">
    <source>
        <dbReference type="PROSITE" id="PS50855"/>
    </source>
</evidence>
<comment type="catalytic activity">
    <reaction evidence="1">
        <text>4 Fe(II)-[cytochrome c] + O2 + 8 H(+)(in) = 4 Fe(III)-[cytochrome c] + 2 H2O + 4 H(+)(out)</text>
        <dbReference type="Rhea" id="RHEA:11436"/>
        <dbReference type="Rhea" id="RHEA-COMP:10350"/>
        <dbReference type="Rhea" id="RHEA-COMP:14399"/>
        <dbReference type="ChEBI" id="CHEBI:15377"/>
        <dbReference type="ChEBI" id="CHEBI:15378"/>
        <dbReference type="ChEBI" id="CHEBI:15379"/>
        <dbReference type="ChEBI" id="CHEBI:29033"/>
        <dbReference type="ChEBI" id="CHEBI:29034"/>
        <dbReference type="EC" id="7.1.1.9"/>
    </reaction>
</comment>
<keyword evidence="1" id="KW-0999">Mitochondrion inner membrane</keyword>
<dbReference type="EC" id="7.1.1.9" evidence="1"/>
<dbReference type="Proteomes" id="UP000004994">
    <property type="component" value="Chromosome 8"/>
</dbReference>